<accession>A0ABW4AQ67</accession>
<keyword evidence="2" id="KW-0802">TPR repeat</keyword>
<evidence type="ECO:0000313" key="4">
    <source>
        <dbReference type="Proteomes" id="UP001597183"/>
    </source>
</evidence>
<dbReference type="RefSeq" id="WP_317794743.1">
    <property type="nucleotide sequence ID" value="NZ_AP028461.1"/>
</dbReference>
<name>A0ABW4AQ67_9ACTN</name>
<dbReference type="Gene3D" id="1.25.40.10">
    <property type="entry name" value="Tetratricopeptide repeat domain"/>
    <property type="match status" value="3"/>
</dbReference>
<evidence type="ECO:0000256" key="2">
    <source>
        <dbReference type="ARBA" id="ARBA00022803"/>
    </source>
</evidence>
<dbReference type="Pfam" id="PF13424">
    <property type="entry name" value="TPR_12"/>
    <property type="match status" value="3"/>
</dbReference>
<dbReference type="Proteomes" id="UP001597183">
    <property type="component" value="Unassembled WGS sequence"/>
</dbReference>
<organism evidence="3 4">
    <name type="scientific">Actinoplanes sichuanensis</name>
    <dbReference type="NCBI Taxonomy" id="512349"/>
    <lineage>
        <taxon>Bacteria</taxon>
        <taxon>Bacillati</taxon>
        <taxon>Actinomycetota</taxon>
        <taxon>Actinomycetes</taxon>
        <taxon>Micromonosporales</taxon>
        <taxon>Micromonosporaceae</taxon>
        <taxon>Actinoplanes</taxon>
    </lineage>
</organism>
<evidence type="ECO:0000256" key="1">
    <source>
        <dbReference type="ARBA" id="ARBA00022737"/>
    </source>
</evidence>
<dbReference type="PANTHER" id="PTHR45641:SF19">
    <property type="entry name" value="NEPHROCYSTIN-3"/>
    <property type="match status" value="1"/>
</dbReference>
<evidence type="ECO:0000313" key="3">
    <source>
        <dbReference type="EMBL" id="MFD1373014.1"/>
    </source>
</evidence>
<protein>
    <submittedName>
        <fullName evidence="3">Tetratricopeptide repeat protein</fullName>
    </submittedName>
</protein>
<comment type="caution">
    <text evidence="3">The sequence shown here is derived from an EMBL/GenBank/DDBJ whole genome shotgun (WGS) entry which is preliminary data.</text>
</comment>
<sequence>MLFRYSIVSSANRGMRIHRLVQSYARERLSNEEQVTWINAIAAWLITTAPTDDLRIDSRNRADRLVPHVRGLVDHLKRLLDTDAASEIEVPTFIRLFDLTGIYLHRVGRLADADGALRRALTLTADLPPGPDRALLEARLRSKLGGVLHDQASPGALELLLEALREAESSGIAPAKTATIRSRYGRYLQETGKLRPAEEQLDRALADAIEGYAIDSPVVAAIRSNLGRTLQDLGRMPEAQVQYEKALAITGRRYGDDDVRVPSRRNDLAGVLQYQGFFEDAERQLESAVDATCTAYGARRIPQALPIFVNLGAVRHDLGNHASAHDAFDEALTVVKALDLVDHASSAVLYTNVGALLLAEGRGEESEQWHRRALGVIRKPGPRTGTWILVIQNNLGPVLYMSDRAAEARDTLGDALQTCERTFGPAHPRTAAVRSAFGNALLRLGQPRAAASEQRTAIDDTEPKYGRDHHRMAVYRNNLALATHALGLYDEARQEFAEAERIAIAKFGLDHPGTQSIAGNIIALDAGEQPAAALHVTLRIHQRLRAVDG</sequence>
<dbReference type="SMART" id="SM00028">
    <property type="entry name" value="TPR"/>
    <property type="match status" value="4"/>
</dbReference>
<reference evidence="4" key="1">
    <citation type="journal article" date="2019" name="Int. J. Syst. Evol. Microbiol.">
        <title>The Global Catalogue of Microorganisms (GCM) 10K type strain sequencing project: providing services to taxonomists for standard genome sequencing and annotation.</title>
        <authorList>
            <consortium name="The Broad Institute Genomics Platform"/>
            <consortium name="The Broad Institute Genome Sequencing Center for Infectious Disease"/>
            <person name="Wu L."/>
            <person name="Ma J."/>
        </authorList>
    </citation>
    <scope>NUCLEOTIDE SEQUENCE [LARGE SCALE GENOMIC DNA]</scope>
    <source>
        <strain evidence="4">CCM 7526</strain>
    </source>
</reference>
<keyword evidence="1" id="KW-0677">Repeat</keyword>
<dbReference type="PANTHER" id="PTHR45641">
    <property type="entry name" value="TETRATRICOPEPTIDE REPEAT PROTEIN (AFU_ORTHOLOGUE AFUA_6G03870)"/>
    <property type="match status" value="1"/>
</dbReference>
<dbReference type="InterPro" id="IPR019734">
    <property type="entry name" value="TPR_rpt"/>
</dbReference>
<gene>
    <name evidence="3" type="ORF">ACFQ5G_47460</name>
</gene>
<dbReference type="SUPFAM" id="SSF48452">
    <property type="entry name" value="TPR-like"/>
    <property type="match status" value="2"/>
</dbReference>
<dbReference type="EMBL" id="JBHTMK010000063">
    <property type="protein sequence ID" value="MFD1373014.1"/>
    <property type="molecule type" value="Genomic_DNA"/>
</dbReference>
<keyword evidence="4" id="KW-1185">Reference proteome</keyword>
<dbReference type="InterPro" id="IPR011990">
    <property type="entry name" value="TPR-like_helical_dom_sf"/>
</dbReference>
<proteinExistence type="predicted"/>
<dbReference type="Pfam" id="PF13374">
    <property type="entry name" value="TPR_10"/>
    <property type="match status" value="1"/>
</dbReference>